<dbReference type="Proteomes" id="UP001362999">
    <property type="component" value="Unassembled WGS sequence"/>
</dbReference>
<reference evidence="2 3" key="1">
    <citation type="journal article" date="2024" name="J Genomics">
        <title>Draft genome sequencing and assembly of Favolaschia claudopus CIRM-BRFM 2984 isolated from oak limbs.</title>
        <authorList>
            <person name="Navarro D."/>
            <person name="Drula E."/>
            <person name="Chaduli D."/>
            <person name="Cazenave R."/>
            <person name="Ahrendt S."/>
            <person name="Wang J."/>
            <person name="Lipzen A."/>
            <person name="Daum C."/>
            <person name="Barry K."/>
            <person name="Grigoriev I.V."/>
            <person name="Favel A."/>
            <person name="Rosso M.N."/>
            <person name="Martin F."/>
        </authorList>
    </citation>
    <scope>NUCLEOTIDE SEQUENCE [LARGE SCALE GENOMIC DNA]</scope>
    <source>
        <strain evidence="2 3">CIRM-BRFM 2984</strain>
    </source>
</reference>
<dbReference type="AlphaFoldDB" id="A0AAV9Z574"/>
<feature type="region of interest" description="Disordered" evidence="1">
    <location>
        <begin position="173"/>
        <end position="199"/>
    </location>
</feature>
<keyword evidence="3" id="KW-1185">Reference proteome</keyword>
<organism evidence="2 3">
    <name type="scientific">Favolaschia claudopus</name>
    <dbReference type="NCBI Taxonomy" id="2862362"/>
    <lineage>
        <taxon>Eukaryota</taxon>
        <taxon>Fungi</taxon>
        <taxon>Dikarya</taxon>
        <taxon>Basidiomycota</taxon>
        <taxon>Agaricomycotina</taxon>
        <taxon>Agaricomycetes</taxon>
        <taxon>Agaricomycetidae</taxon>
        <taxon>Agaricales</taxon>
        <taxon>Marasmiineae</taxon>
        <taxon>Mycenaceae</taxon>
        <taxon>Favolaschia</taxon>
    </lineage>
</organism>
<comment type="caution">
    <text evidence="2">The sequence shown here is derived from an EMBL/GenBank/DDBJ whole genome shotgun (WGS) entry which is preliminary data.</text>
</comment>
<proteinExistence type="predicted"/>
<evidence type="ECO:0000313" key="3">
    <source>
        <dbReference type="Proteomes" id="UP001362999"/>
    </source>
</evidence>
<feature type="compositionally biased region" description="Basic and acidic residues" evidence="1">
    <location>
        <begin position="173"/>
        <end position="193"/>
    </location>
</feature>
<evidence type="ECO:0000256" key="1">
    <source>
        <dbReference type="SAM" id="MobiDB-lite"/>
    </source>
</evidence>
<gene>
    <name evidence="2" type="ORF">R3P38DRAFT_2813761</name>
</gene>
<evidence type="ECO:0000313" key="2">
    <source>
        <dbReference type="EMBL" id="KAK6971527.1"/>
    </source>
</evidence>
<dbReference type="EMBL" id="JAWWNJ010000210">
    <property type="protein sequence ID" value="KAK6971527.1"/>
    <property type="molecule type" value="Genomic_DNA"/>
</dbReference>
<sequence length="199" mass="22753">MSYRNFWNFDLKPGQINSKYPRATGHSDFKLRWLDAEPFWRSRSEINSNQVNYLNTEVRLQKSSNADLQGDAPFRAPISFRAPIYDSSKLLSFRLKCDAELNSSAVPFAKIWCVFASLIPQVYSVETARLMAQGGCWALSGGDRAARWRTSTVLLREHRVNDGRIRTTESRALKKRRDEAAYEDASTGRDSEFKSSSLK</sequence>
<accession>A0AAV9Z574</accession>
<name>A0AAV9Z574_9AGAR</name>
<protein>
    <submittedName>
        <fullName evidence="2">Uncharacterized protein</fullName>
    </submittedName>
</protein>